<evidence type="ECO:0000313" key="2">
    <source>
        <dbReference type="EMBL" id="UXI68178.1"/>
    </source>
</evidence>
<dbReference type="EMBL" id="CP104694">
    <property type="protein sequence ID" value="UXI68178.1"/>
    <property type="molecule type" value="Genomic_DNA"/>
</dbReference>
<feature type="region of interest" description="Disordered" evidence="1">
    <location>
        <begin position="142"/>
        <end position="272"/>
    </location>
</feature>
<proteinExistence type="predicted"/>
<reference evidence="2" key="1">
    <citation type="submission" date="2022-09" db="EMBL/GenBank/DDBJ databases">
        <title>Tahibacter sp. nov., isolated from a fresh water.</title>
        <authorList>
            <person name="Baek J.H."/>
            <person name="Lee J.K."/>
            <person name="Kim J.M."/>
            <person name="Jeon C.O."/>
        </authorList>
    </citation>
    <scope>NUCLEOTIDE SEQUENCE</scope>
    <source>
        <strain evidence="2">W38</strain>
    </source>
</reference>
<gene>
    <name evidence="2" type="ORF">N4264_00555</name>
</gene>
<dbReference type="PROSITE" id="PS51257">
    <property type="entry name" value="PROKAR_LIPOPROTEIN"/>
    <property type="match status" value="1"/>
</dbReference>
<protein>
    <recommendedName>
        <fullName evidence="4">YXWGXW repeat-containing protein</fullName>
    </recommendedName>
</protein>
<evidence type="ECO:0008006" key="4">
    <source>
        <dbReference type="Google" id="ProtNLM"/>
    </source>
</evidence>
<sequence>MRRFLSSFVVVAAVAGCAQVPEYRYRTGEADYYYDRDDSYRPDYIAYSRYYSALWPAYHGYYDPFWSSSFYYGVTWYPTNLFGFGGGWGGPYWSYSPWYGSWWDGYYDWAWWEQQHARQAYWQRFGSVANERAAVAGLQRTSAPPRMPLDEARMPAESGRRTRVDAEQSVRRADTSMPFPTREDTVGPRRTTRPRPYGDPPIPGDVTRGGRITRMPIDEGAPVRTPTPVREPRIRQADAMPSPVRSAPSMPSAPRSMPPPAPSRQREADPDR</sequence>
<keyword evidence="3" id="KW-1185">Reference proteome</keyword>
<feature type="compositionally biased region" description="Basic and acidic residues" evidence="1">
    <location>
        <begin position="148"/>
        <end position="174"/>
    </location>
</feature>
<evidence type="ECO:0000256" key="1">
    <source>
        <dbReference type="SAM" id="MobiDB-lite"/>
    </source>
</evidence>
<name>A0ABY6BDS3_9GAMM</name>
<evidence type="ECO:0000313" key="3">
    <source>
        <dbReference type="Proteomes" id="UP001064632"/>
    </source>
</evidence>
<accession>A0ABY6BDS3</accession>
<organism evidence="2 3">
    <name type="scientific">Tahibacter amnicola</name>
    <dbReference type="NCBI Taxonomy" id="2976241"/>
    <lineage>
        <taxon>Bacteria</taxon>
        <taxon>Pseudomonadati</taxon>
        <taxon>Pseudomonadota</taxon>
        <taxon>Gammaproteobacteria</taxon>
        <taxon>Lysobacterales</taxon>
        <taxon>Rhodanobacteraceae</taxon>
        <taxon>Tahibacter</taxon>
    </lineage>
</organism>
<dbReference type="RefSeq" id="WP_261695140.1">
    <property type="nucleotide sequence ID" value="NZ_CP104694.1"/>
</dbReference>
<dbReference type="Proteomes" id="UP001064632">
    <property type="component" value="Chromosome"/>
</dbReference>
<feature type="compositionally biased region" description="Low complexity" evidence="1">
    <location>
        <begin position="239"/>
        <end position="255"/>
    </location>
</feature>